<protein>
    <submittedName>
        <fullName evidence="1">Uncharacterized protein</fullName>
    </submittedName>
</protein>
<dbReference type="Proteomes" id="UP001482620">
    <property type="component" value="Unassembled WGS sequence"/>
</dbReference>
<evidence type="ECO:0000313" key="1">
    <source>
        <dbReference type="EMBL" id="MEQ2223193.1"/>
    </source>
</evidence>
<organism evidence="1 2">
    <name type="scientific">Ilyodon furcidens</name>
    <name type="common">goldbreast splitfin</name>
    <dbReference type="NCBI Taxonomy" id="33524"/>
    <lineage>
        <taxon>Eukaryota</taxon>
        <taxon>Metazoa</taxon>
        <taxon>Chordata</taxon>
        <taxon>Craniata</taxon>
        <taxon>Vertebrata</taxon>
        <taxon>Euteleostomi</taxon>
        <taxon>Actinopterygii</taxon>
        <taxon>Neopterygii</taxon>
        <taxon>Teleostei</taxon>
        <taxon>Neoteleostei</taxon>
        <taxon>Acanthomorphata</taxon>
        <taxon>Ovalentaria</taxon>
        <taxon>Atherinomorphae</taxon>
        <taxon>Cyprinodontiformes</taxon>
        <taxon>Goodeidae</taxon>
        <taxon>Ilyodon</taxon>
    </lineage>
</organism>
<accession>A0ABV0SUK5</accession>
<sequence>MDIRKLSSAIVNVHVLNTLSCTQQSLRPTWLCSHSASYIVRLLRDLFQKRPTLPVTDPTRGKKTTLDYRPHATCKLSHQSSVELFFTKCCHTSNIFTTGVDPPIAPPAS</sequence>
<comment type="caution">
    <text evidence="1">The sequence shown here is derived from an EMBL/GenBank/DDBJ whole genome shotgun (WGS) entry which is preliminary data.</text>
</comment>
<dbReference type="EMBL" id="JAHRIQ010006118">
    <property type="protein sequence ID" value="MEQ2223193.1"/>
    <property type="molecule type" value="Genomic_DNA"/>
</dbReference>
<reference evidence="1 2" key="1">
    <citation type="submission" date="2021-06" db="EMBL/GenBank/DDBJ databases">
        <authorList>
            <person name="Palmer J.M."/>
        </authorList>
    </citation>
    <scope>NUCLEOTIDE SEQUENCE [LARGE SCALE GENOMIC DNA]</scope>
    <source>
        <strain evidence="2">if_2019</strain>
        <tissue evidence="1">Muscle</tissue>
    </source>
</reference>
<gene>
    <name evidence="1" type="ORF">ILYODFUR_034279</name>
</gene>
<evidence type="ECO:0000313" key="2">
    <source>
        <dbReference type="Proteomes" id="UP001482620"/>
    </source>
</evidence>
<proteinExistence type="predicted"/>
<keyword evidence="2" id="KW-1185">Reference proteome</keyword>
<name>A0ABV0SUK5_9TELE</name>